<feature type="transmembrane region" description="Helical" evidence="2">
    <location>
        <begin position="26"/>
        <end position="45"/>
    </location>
</feature>
<keyword evidence="2" id="KW-0812">Transmembrane</keyword>
<sequence>MKFMNPLKSMNSGKIMSFLKSFKHNHAYIMLFIIICIAIFIFSMFNNMREGFTDEDVDTVTIDYDSSYIEPADNNVLCEKPHKHTKKCRRKRKNNGSTDNNESTNDTTNDTTDNEPTDNNGPLGIPRSQIPRGDEDLYILKSDVVPPVCPACPNVTVCPNSNNNKPPPCPPCARCPEPAFDCKKVPNYNSNNSEYLPRPVLADFSQFGM</sequence>
<evidence type="ECO:0000313" key="3">
    <source>
        <dbReference type="EMBL" id="QHT92824.1"/>
    </source>
</evidence>
<reference evidence="3" key="1">
    <citation type="journal article" date="2020" name="Nature">
        <title>Giant virus diversity and host interactions through global metagenomics.</title>
        <authorList>
            <person name="Schulz F."/>
            <person name="Roux S."/>
            <person name="Paez-Espino D."/>
            <person name="Jungbluth S."/>
            <person name="Walsh D.A."/>
            <person name="Denef V.J."/>
            <person name="McMahon K.D."/>
            <person name="Konstantinidis K.T."/>
            <person name="Eloe-Fadrosh E.A."/>
            <person name="Kyrpides N.C."/>
            <person name="Woyke T."/>
        </authorList>
    </citation>
    <scope>NUCLEOTIDE SEQUENCE</scope>
    <source>
        <strain evidence="3">GVMAG-M-3300023184-89</strain>
    </source>
</reference>
<feature type="compositionally biased region" description="Low complexity" evidence="1">
    <location>
        <begin position="95"/>
        <end position="111"/>
    </location>
</feature>
<name>A0A6C0II52_9ZZZZ</name>
<keyword evidence="2" id="KW-1133">Transmembrane helix</keyword>
<proteinExistence type="predicted"/>
<keyword evidence="2" id="KW-0472">Membrane</keyword>
<evidence type="ECO:0000256" key="2">
    <source>
        <dbReference type="SAM" id="Phobius"/>
    </source>
</evidence>
<organism evidence="3">
    <name type="scientific">viral metagenome</name>
    <dbReference type="NCBI Taxonomy" id="1070528"/>
    <lineage>
        <taxon>unclassified sequences</taxon>
        <taxon>metagenomes</taxon>
        <taxon>organismal metagenomes</taxon>
    </lineage>
</organism>
<protein>
    <submittedName>
        <fullName evidence="3">Uncharacterized protein</fullName>
    </submittedName>
</protein>
<feature type="region of interest" description="Disordered" evidence="1">
    <location>
        <begin position="87"/>
        <end position="130"/>
    </location>
</feature>
<dbReference type="AlphaFoldDB" id="A0A6C0II52"/>
<accession>A0A6C0II52</accession>
<dbReference type="EMBL" id="MN740194">
    <property type="protein sequence ID" value="QHT92824.1"/>
    <property type="molecule type" value="Genomic_DNA"/>
</dbReference>
<evidence type="ECO:0000256" key="1">
    <source>
        <dbReference type="SAM" id="MobiDB-lite"/>
    </source>
</evidence>